<comment type="similarity">
    <text evidence="3 20">Belongs to the cation transport ATPase (P-type) (TC 3.A.3) family. Type IB subfamily.</text>
</comment>
<feature type="domain" description="HMA" evidence="21">
    <location>
        <begin position="75"/>
        <end position="140"/>
    </location>
</feature>
<dbReference type="Pfam" id="PF00122">
    <property type="entry name" value="E1-E2_ATPase"/>
    <property type="match status" value="1"/>
</dbReference>
<dbReference type="Gene3D" id="3.30.70.100">
    <property type="match status" value="2"/>
</dbReference>
<dbReference type="InterPro" id="IPR036412">
    <property type="entry name" value="HAD-like_sf"/>
</dbReference>
<keyword evidence="9 20" id="KW-0547">Nucleotide-binding</keyword>
<keyword evidence="12" id="KW-1278">Translocase</keyword>
<feature type="transmembrane region" description="Helical" evidence="20">
    <location>
        <begin position="744"/>
        <end position="763"/>
    </location>
</feature>
<dbReference type="GO" id="GO:0005524">
    <property type="term" value="F:ATP binding"/>
    <property type="evidence" value="ECO:0007669"/>
    <property type="project" value="UniProtKB-UniRule"/>
</dbReference>
<feature type="domain" description="HMA" evidence="21">
    <location>
        <begin position="8"/>
        <end position="73"/>
    </location>
</feature>
<dbReference type="InterPro" id="IPR023299">
    <property type="entry name" value="ATPase_P-typ_cyto_dom_N"/>
</dbReference>
<dbReference type="Gene3D" id="2.70.150.10">
    <property type="entry name" value="Calcium-transporting ATPase, cytoplasmic transduction domain A"/>
    <property type="match status" value="1"/>
</dbReference>
<dbReference type="GO" id="GO:0012505">
    <property type="term" value="C:endomembrane system"/>
    <property type="evidence" value="ECO:0007669"/>
    <property type="project" value="UniProtKB-SubCell"/>
</dbReference>
<evidence type="ECO:0000256" key="6">
    <source>
        <dbReference type="ARBA" id="ARBA00022466"/>
    </source>
</evidence>
<evidence type="ECO:0000256" key="1">
    <source>
        <dbReference type="ARBA" id="ARBA00004127"/>
    </source>
</evidence>
<evidence type="ECO:0000256" key="19">
    <source>
        <dbReference type="ARBA" id="ARBA00047424"/>
    </source>
</evidence>
<feature type="transmembrane region" description="Helical" evidence="20">
    <location>
        <begin position="769"/>
        <end position="789"/>
    </location>
</feature>
<comment type="subcellular location">
    <subcellularLocation>
        <location evidence="20">Cell membrane</location>
    </subcellularLocation>
    <subcellularLocation>
        <location evidence="1">Endomembrane system</location>
        <topology evidence="1">Multi-pass membrane protein</topology>
    </subcellularLocation>
</comment>
<dbReference type="InterPro" id="IPR059000">
    <property type="entry name" value="ATPase_P-type_domA"/>
</dbReference>
<keyword evidence="7 20" id="KW-0812">Transmembrane</keyword>
<dbReference type="RefSeq" id="WP_136164637.1">
    <property type="nucleotide sequence ID" value="NZ_KZ819071.1"/>
</dbReference>
<evidence type="ECO:0000256" key="15">
    <source>
        <dbReference type="ARBA" id="ARBA00030957"/>
    </source>
</evidence>
<protein>
    <recommendedName>
        <fullName evidence="4">Mercuric transport protein periplasmic component</fullName>
        <ecNumber evidence="17">7.2.2.9</ecNumber>
    </recommendedName>
    <alternativeName>
        <fullName evidence="16">Mercury scavenger protein</fullName>
    </alternativeName>
    <alternativeName>
        <fullName evidence="15">Periplasmic mercury ion-binding protein</fullName>
    </alternativeName>
</protein>
<keyword evidence="5" id="KW-0813">Transport</keyword>
<evidence type="ECO:0000313" key="23">
    <source>
        <dbReference type="Proteomes" id="UP000296159"/>
    </source>
</evidence>
<dbReference type="SFLD" id="SFLDF00027">
    <property type="entry name" value="p-type_atpase"/>
    <property type="match status" value="1"/>
</dbReference>
<evidence type="ECO:0000256" key="8">
    <source>
        <dbReference type="ARBA" id="ARBA00022723"/>
    </source>
</evidence>
<dbReference type="EMBL" id="QDKH01000001">
    <property type="protein sequence ID" value="PWC19571.1"/>
    <property type="molecule type" value="Genomic_DNA"/>
</dbReference>
<dbReference type="InterPro" id="IPR017969">
    <property type="entry name" value="Heavy-metal-associated_CS"/>
</dbReference>
<dbReference type="InterPro" id="IPR027256">
    <property type="entry name" value="P-typ_ATPase_IB"/>
</dbReference>
<dbReference type="InterPro" id="IPR023214">
    <property type="entry name" value="HAD_sf"/>
</dbReference>
<dbReference type="EC" id="7.2.2.9" evidence="17"/>
<comment type="function">
    <text evidence="18">Involved in mercury resistance. Acts as a mercury scavenger that specifically binds to a mercuric ion in the periplasm and probably passes it to the cytoplasmic mercuric reductase MerA via the mercuric transport protein MerT.</text>
</comment>
<gene>
    <name evidence="22" type="ORF">DDT56_00940</name>
</gene>
<name>A0A2U1UD25_9GAMM</name>
<evidence type="ECO:0000256" key="11">
    <source>
        <dbReference type="ARBA" id="ARBA00022914"/>
    </source>
</evidence>
<sequence>MTNKSETLSFHLPIGGMSCAACAARIERVLNRLQGVEANVNFASERARVRLQPETSTSHEVVEAIQKLGFEVVEQNLTLELTGLSGESCAQRIEAELNALEGVNATVRFASGRAVVRYVPGLINPERIVRLIERGGYLAQVIDEGRRGAERERREKTWRRERREFLIAAALTLPLMIEMAAMFWGQGHMLPGWLQWLLATPVQFWSGRHFYRRAWSALRNGSSNMDVLVTLGTSVAYLFSVFTLLTDAHGHLYFEASAAIITLVLLGKLLEGRAKAKTGAAIEGLLNLQPPIAHVEINGALEDRDVAALRTDDVFVVRPGESIPVDGVIIDGLSEVNESMLTGESVPVVKGAGADVYAATLNQNGVLRVRATGVGSNTALARIIRMVEDAQGSKAAVQRLADKISAVFVPTVVGIALLTWLTHWLISGEFAASLVSAVAVLVIACPCALGLATPTAIMVGTGQGARSGILFRNANALEQVQRLQVLVVDKTGTVTEGKPSVSDVRPQEGVTESALLQVALSLEQHSEHPLGRALAHYARAAGVEAAEVSAFQAVIGRGVRAEAGEDEWLLGSPAFLAERGVAVDNQRIAALEAQGKTVIAVAIGLRLLGYIGLEDRLREDARDAVRALQAQGIEVVMLTGDNPRVAAAIAAQLGIQRFVAQVLPEHKAAEIERIRATGRCVGMVGDGINDSPALAAADIGFAIGAGSDIALDTADVVLMSNRLSSLIDAVSLSRATLRKVKQNLFFAFFYNVLGIPLAALSLLNPVIAGTAMALSSISVLSNSLLLRYWKPTRRD</sequence>
<evidence type="ECO:0000256" key="9">
    <source>
        <dbReference type="ARBA" id="ARBA00022741"/>
    </source>
</evidence>
<keyword evidence="11" id="KW-0476">Mercury</keyword>
<dbReference type="PROSITE" id="PS01047">
    <property type="entry name" value="HMA_1"/>
    <property type="match status" value="1"/>
</dbReference>
<dbReference type="CDD" id="cd02094">
    <property type="entry name" value="P-type_ATPase_Cu-like"/>
    <property type="match status" value="1"/>
</dbReference>
<dbReference type="InterPro" id="IPR044492">
    <property type="entry name" value="P_typ_ATPase_HD_dom"/>
</dbReference>
<keyword evidence="14 20" id="KW-0472">Membrane</keyword>
<dbReference type="PANTHER" id="PTHR43520">
    <property type="entry name" value="ATP7, ISOFORM B"/>
    <property type="match status" value="1"/>
</dbReference>
<keyword evidence="20" id="KW-1003">Cell membrane</keyword>
<organism evidence="22 23">
    <name type="scientific">Brenneria corticis</name>
    <dbReference type="NCBI Taxonomy" id="2173106"/>
    <lineage>
        <taxon>Bacteria</taxon>
        <taxon>Pseudomonadati</taxon>
        <taxon>Pseudomonadota</taxon>
        <taxon>Gammaproteobacteria</taxon>
        <taxon>Enterobacterales</taxon>
        <taxon>Pectobacteriaceae</taxon>
        <taxon>Brenneria</taxon>
    </lineage>
</organism>
<comment type="caution">
    <text evidence="22">The sequence shown here is derived from an EMBL/GenBank/DDBJ whole genome shotgun (WGS) entry which is preliminary data.</text>
</comment>
<dbReference type="FunFam" id="3.30.70.100:FF:000001">
    <property type="entry name" value="ATPase copper transporting beta"/>
    <property type="match status" value="1"/>
</dbReference>
<dbReference type="InterPro" id="IPR006121">
    <property type="entry name" value="HMA_dom"/>
</dbReference>
<dbReference type="GO" id="GO:0005886">
    <property type="term" value="C:plasma membrane"/>
    <property type="evidence" value="ECO:0007669"/>
    <property type="project" value="UniProtKB-SubCell"/>
</dbReference>
<dbReference type="InterPro" id="IPR008250">
    <property type="entry name" value="ATPase_P-typ_transduc_dom_A_sf"/>
</dbReference>
<keyword evidence="23" id="KW-1185">Reference proteome</keyword>
<evidence type="ECO:0000256" key="17">
    <source>
        <dbReference type="ARBA" id="ARBA00038904"/>
    </source>
</evidence>
<comment type="similarity">
    <text evidence="2">Belongs to the MerP family.</text>
</comment>
<keyword evidence="6" id="KW-0475">Mercuric resistance</keyword>
<evidence type="ECO:0000256" key="13">
    <source>
        <dbReference type="ARBA" id="ARBA00022989"/>
    </source>
</evidence>
<dbReference type="InterPro" id="IPR023298">
    <property type="entry name" value="ATPase_P-typ_TM_dom_sf"/>
</dbReference>
<evidence type="ECO:0000256" key="5">
    <source>
        <dbReference type="ARBA" id="ARBA00022448"/>
    </source>
</evidence>
<dbReference type="SFLD" id="SFLDS00003">
    <property type="entry name" value="Haloacid_Dehalogenase"/>
    <property type="match status" value="1"/>
</dbReference>
<evidence type="ECO:0000259" key="21">
    <source>
        <dbReference type="PROSITE" id="PS50846"/>
    </source>
</evidence>
<feature type="transmembrane region" description="Helical" evidence="20">
    <location>
        <begin position="252"/>
        <end position="270"/>
    </location>
</feature>
<dbReference type="CDD" id="cd00371">
    <property type="entry name" value="HMA"/>
    <property type="match status" value="2"/>
</dbReference>
<dbReference type="PANTHER" id="PTHR43520:SF8">
    <property type="entry name" value="P-TYPE CU(+) TRANSPORTER"/>
    <property type="match status" value="1"/>
</dbReference>
<dbReference type="SFLD" id="SFLDG00002">
    <property type="entry name" value="C1.7:_P-type_atpase_like"/>
    <property type="match status" value="1"/>
</dbReference>
<feature type="transmembrane region" description="Helical" evidence="20">
    <location>
        <begin position="404"/>
        <end position="426"/>
    </location>
</feature>
<evidence type="ECO:0000256" key="18">
    <source>
        <dbReference type="ARBA" id="ARBA00045344"/>
    </source>
</evidence>
<dbReference type="FunFam" id="2.70.150.10:FF:000002">
    <property type="entry name" value="Copper-transporting ATPase 1, putative"/>
    <property type="match status" value="1"/>
</dbReference>
<comment type="catalytic activity">
    <reaction evidence="19">
        <text>Cu(2+)(in) + ATP + H2O = Cu(2+)(out) + ADP + phosphate + H(+)</text>
        <dbReference type="Rhea" id="RHEA:10376"/>
        <dbReference type="ChEBI" id="CHEBI:15377"/>
        <dbReference type="ChEBI" id="CHEBI:15378"/>
        <dbReference type="ChEBI" id="CHEBI:29036"/>
        <dbReference type="ChEBI" id="CHEBI:30616"/>
        <dbReference type="ChEBI" id="CHEBI:43474"/>
        <dbReference type="ChEBI" id="CHEBI:456216"/>
        <dbReference type="EC" id="7.2.2.9"/>
    </reaction>
</comment>
<dbReference type="Proteomes" id="UP000296159">
    <property type="component" value="Unassembled WGS sequence"/>
</dbReference>
<proteinExistence type="inferred from homology"/>
<dbReference type="AlphaFoldDB" id="A0A2U1UD25"/>
<dbReference type="PRINTS" id="PR00120">
    <property type="entry name" value="HATPASE"/>
</dbReference>
<dbReference type="NCBIfam" id="TIGR01525">
    <property type="entry name" value="ATPase-IB_hvy"/>
    <property type="match status" value="1"/>
</dbReference>
<keyword evidence="8 20" id="KW-0479">Metal-binding</keyword>
<feature type="transmembrane region" description="Helical" evidence="20">
    <location>
        <begin position="227"/>
        <end position="246"/>
    </location>
</feature>
<dbReference type="InterPro" id="IPR001757">
    <property type="entry name" value="P_typ_ATPase"/>
</dbReference>
<keyword evidence="10 20" id="KW-0067">ATP-binding</keyword>
<evidence type="ECO:0000256" key="20">
    <source>
        <dbReference type="RuleBase" id="RU362081"/>
    </source>
</evidence>
<evidence type="ECO:0000313" key="22">
    <source>
        <dbReference type="EMBL" id="PWC19571.1"/>
    </source>
</evidence>
<dbReference type="SUPFAM" id="SSF56784">
    <property type="entry name" value="HAD-like"/>
    <property type="match status" value="1"/>
</dbReference>
<dbReference type="SUPFAM" id="SSF55008">
    <property type="entry name" value="HMA, heavy metal-associated domain"/>
    <property type="match status" value="2"/>
</dbReference>
<dbReference type="SUPFAM" id="SSF81653">
    <property type="entry name" value="Calcium ATPase, transduction domain A"/>
    <property type="match status" value="1"/>
</dbReference>
<dbReference type="PROSITE" id="PS00154">
    <property type="entry name" value="ATPASE_E1_E2"/>
    <property type="match status" value="1"/>
</dbReference>
<dbReference type="InterPro" id="IPR036163">
    <property type="entry name" value="HMA_dom_sf"/>
</dbReference>
<feature type="transmembrane region" description="Helical" evidence="20">
    <location>
        <begin position="432"/>
        <end position="452"/>
    </location>
</feature>
<evidence type="ECO:0000256" key="3">
    <source>
        <dbReference type="ARBA" id="ARBA00006024"/>
    </source>
</evidence>
<dbReference type="PRINTS" id="PR00119">
    <property type="entry name" value="CATATPASE"/>
</dbReference>
<feature type="transmembrane region" description="Helical" evidence="20">
    <location>
        <begin position="190"/>
        <end position="206"/>
    </location>
</feature>
<feature type="transmembrane region" description="Helical" evidence="20">
    <location>
        <begin position="165"/>
        <end position="184"/>
    </location>
</feature>
<accession>A0A2U1UD25</accession>
<dbReference type="Gene3D" id="3.40.50.1000">
    <property type="entry name" value="HAD superfamily/HAD-like"/>
    <property type="match status" value="1"/>
</dbReference>
<reference evidence="22 23" key="1">
    <citation type="submission" date="2018-04" db="EMBL/GenBank/DDBJ databases">
        <title>Brenneria corticis sp.nov.</title>
        <authorList>
            <person name="Li Y."/>
        </authorList>
    </citation>
    <scope>NUCLEOTIDE SEQUENCE [LARGE SCALE GENOMIC DNA]</scope>
    <source>
        <strain evidence="22 23">CFCC 11842</strain>
    </source>
</reference>
<dbReference type="InterPro" id="IPR018303">
    <property type="entry name" value="ATPase_P-typ_P_site"/>
</dbReference>
<evidence type="ECO:0000256" key="7">
    <source>
        <dbReference type="ARBA" id="ARBA00022692"/>
    </source>
</evidence>
<keyword evidence="13 20" id="KW-1133">Transmembrane helix</keyword>
<dbReference type="Pfam" id="PF00702">
    <property type="entry name" value="Hydrolase"/>
    <property type="match status" value="1"/>
</dbReference>
<dbReference type="GO" id="GO:0046689">
    <property type="term" value="P:response to mercury ion"/>
    <property type="evidence" value="ECO:0007669"/>
    <property type="project" value="UniProtKB-KW"/>
</dbReference>
<dbReference type="Gene3D" id="3.40.1110.10">
    <property type="entry name" value="Calcium-transporting ATPase, cytoplasmic domain N"/>
    <property type="match status" value="1"/>
</dbReference>
<dbReference type="NCBIfam" id="TIGR01511">
    <property type="entry name" value="ATPase-IB1_Cu"/>
    <property type="match status" value="1"/>
</dbReference>
<dbReference type="Pfam" id="PF00403">
    <property type="entry name" value="HMA"/>
    <property type="match status" value="2"/>
</dbReference>
<dbReference type="NCBIfam" id="TIGR01494">
    <property type="entry name" value="ATPase_P-type"/>
    <property type="match status" value="1"/>
</dbReference>
<dbReference type="GO" id="GO:0043682">
    <property type="term" value="F:P-type divalent copper transporter activity"/>
    <property type="evidence" value="ECO:0007669"/>
    <property type="project" value="UniProtKB-EC"/>
</dbReference>
<dbReference type="PROSITE" id="PS51257">
    <property type="entry name" value="PROKAR_LIPOPROTEIN"/>
    <property type="match status" value="1"/>
</dbReference>
<evidence type="ECO:0000256" key="10">
    <source>
        <dbReference type="ARBA" id="ARBA00022840"/>
    </source>
</evidence>
<evidence type="ECO:0000256" key="16">
    <source>
        <dbReference type="ARBA" id="ARBA00033174"/>
    </source>
</evidence>
<dbReference type="GO" id="GO:0016887">
    <property type="term" value="F:ATP hydrolysis activity"/>
    <property type="evidence" value="ECO:0007669"/>
    <property type="project" value="InterPro"/>
</dbReference>
<evidence type="ECO:0000256" key="4">
    <source>
        <dbReference type="ARBA" id="ARBA00013601"/>
    </source>
</evidence>
<evidence type="ECO:0000256" key="14">
    <source>
        <dbReference type="ARBA" id="ARBA00023136"/>
    </source>
</evidence>
<evidence type="ECO:0000256" key="2">
    <source>
        <dbReference type="ARBA" id="ARBA00005938"/>
    </source>
</evidence>
<dbReference type="GO" id="GO:0005507">
    <property type="term" value="F:copper ion binding"/>
    <property type="evidence" value="ECO:0007669"/>
    <property type="project" value="TreeGrafter"/>
</dbReference>
<dbReference type="PROSITE" id="PS50846">
    <property type="entry name" value="HMA_2"/>
    <property type="match status" value="2"/>
</dbReference>
<evidence type="ECO:0000256" key="12">
    <source>
        <dbReference type="ARBA" id="ARBA00022967"/>
    </source>
</evidence>
<dbReference type="GO" id="GO:0055070">
    <property type="term" value="P:copper ion homeostasis"/>
    <property type="evidence" value="ECO:0007669"/>
    <property type="project" value="TreeGrafter"/>
</dbReference>
<dbReference type="FunFam" id="3.30.70.100:FF:000005">
    <property type="entry name" value="Copper-exporting P-type ATPase A"/>
    <property type="match status" value="1"/>
</dbReference>
<dbReference type="SUPFAM" id="SSF81665">
    <property type="entry name" value="Calcium ATPase, transmembrane domain M"/>
    <property type="match status" value="1"/>
</dbReference>